<keyword evidence="6" id="KW-0029">Amino-acid transport</keyword>
<dbReference type="Pfam" id="PF13520">
    <property type="entry name" value="AA_permease_2"/>
    <property type="match status" value="1"/>
</dbReference>
<dbReference type="EMBL" id="JAAXPC010000001">
    <property type="protein sequence ID" value="NKY00173.1"/>
    <property type="molecule type" value="Genomic_DNA"/>
</dbReference>
<feature type="transmembrane region" description="Helical" evidence="9">
    <location>
        <begin position="51"/>
        <end position="74"/>
    </location>
</feature>
<dbReference type="Gene3D" id="1.20.1740.10">
    <property type="entry name" value="Amino acid/polyamine transporter I"/>
    <property type="match status" value="1"/>
</dbReference>
<keyword evidence="5 9" id="KW-0812">Transmembrane</keyword>
<feature type="transmembrane region" description="Helical" evidence="9">
    <location>
        <begin position="404"/>
        <end position="423"/>
    </location>
</feature>
<dbReference type="GO" id="GO:0006865">
    <property type="term" value="P:amino acid transport"/>
    <property type="evidence" value="ECO:0007669"/>
    <property type="project" value="UniProtKB-KW"/>
</dbReference>
<evidence type="ECO:0000256" key="8">
    <source>
        <dbReference type="ARBA" id="ARBA00023136"/>
    </source>
</evidence>
<evidence type="ECO:0000256" key="2">
    <source>
        <dbReference type="ARBA" id="ARBA00008220"/>
    </source>
</evidence>
<feature type="transmembrane region" description="Helical" evidence="9">
    <location>
        <begin position="169"/>
        <end position="192"/>
    </location>
</feature>
<feature type="transmembrane region" description="Helical" evidence="9">
    <location>
        <begin position="136"/>
        <end position="157"/>
    </location>
</feature>
<comment type="similarity">
    <text evidence="2">Belongs to the amino acid-polyamine-organocation (APC) superfamily. Basic amino acid/polyamine antiporter (APA) (TC 2.A.3.2) family.</text>
</comment>
<dbReference type="InterPro" id="IPR004754">
    <property type="entry name" value="Amino_acid_antiprt"/>
</dbReference>
<reference evidence="10 11" key="1">
    <citation type="submission" date="2020-04" db="EMBL/GenBank/DDBJ databases">
        <title>MicrobeNet Type strains.</title>
        <authorList>
            <person name="Nicholson A.C."/>
        </authorList>
    </citation>
    <scope>NUCLEOTIDE SEQUENCE [LARGE SCALE GENOMIC DNA]</scope>
    <source>
        <strain evidence="10 11">ATCC BAA-14</strain>
    </source>
</reference>
<evidence type="ECO:0000256" key="7">
    <source>
        <dbReference type="ARBA" id="ARBA00022989"/>
    </source>
</evidence>
<gene>
    <name evidence="10" type="ORF">HGA05_01075</name>
</gene>
<comment type="subcellular location">
    <subcellularLocation>
        <location evidence="1">Cell membrane</location>
        <topology evidence="1">Multi-pass membrane protein</topology>
    </subcellularLocation>
</comment>
<feature type="transmembrane region" description="Helical" evidence="9">
    <location>
        <begin position="20"/>
        <end position="39"/>
    </location>
</feature>
<dbReference type="RefSeq" id="WP_006372530.1">
    <property type="nucleotide sequence ID" value="NZ_CP073075.1"/>
</dbReference>
<comment type="caution">
    <text evidence="10">The sequence shown here is derived from an EMBL/GenBank/DDBJ whole genome shotgun (WGS) entry which is preliminary data.</text>
</comment>
<keyword evidence="3" id="KW-0813">Transport</keyword>
<dbReference type="GO" id="GO:0022857">
    <property type="term" value="F:transmembrane transporter activity"/>
    <property type="evidence" value="ECO:0007669"/>
    <property type="project" value="InterPro"/>
</dbReference>
<evidence type="ECO:0000313" key="10">
    <source>
        <dbReference type="EMBL" id="NKY00173.1"/>
    </source>
</evidence>
<dbReference type="NCBIfam" id="TIGR00905">
    <property type="entry name" value="2A0302"/>
    <property type="match status" value="1"/>
</dbReference>
<feature type="transmembrane region" description="Helical" evidence="9">
    <location>
        <begin position="341"/>
        <end position="361"/>
    </location>
</feature>
<feature type="transmembrane region" description="Helical" evidence="9">
    <location>
        <begin position="373"/>
        <end position="392"/>
    </location>
</feature>
<dbReference type="GO" id="GO:0005886">
    <property type="term" value="C:plasma membrane"/>
    <property type="evidence" value="ECO:0007669"/>
    <property type="project" value="UniProtKB-SubCell"/>
</dbReference>
<feature type="transmembrane region" description="Helical" evidence="9">
    <location>
        <begin position="243"/>
        <end position="263"/>
    </location>
</feature>
<evidence type="ECO:0000313" key="11">
    <source>
        <dbReference type="Proteomes" id="UP000563898"/>
    </source>
</evidence>
<evidence type="ECO:0000256" key="4">
    <source>
        <dbReference type="ARBA" id="ARBA00022475"/>
    </source>
</evidence>
<evidence type="ECO:0000256" key="6">
    <source>
        <dbReference type="ARBA" id="ARBA00022970"/>
    </source>
</evidence>
<dbReference type="InterPro" id="IPR050367">
    <property type="entry name" value="APC_superfamily"/>
</dbReference>
<dbReference type="Proteomes" id="UP000563898">
    <property type="component" value="Unassembled WGS sequence"/>
</dbReference>
<feature type="transmembrane region" description="Helical" evidence="9">
    <location>
        <begin position="458"/>
        <end position="478"/>
    </location>
</feature>
<evidence type="ECO:0000256" key="9">
    <source>
        <dbReference type="SAM" id="Phobius"/>
    </source>
</evidence>
<keyword evidence="4" id="KW-1003">Cell membrane</keyword>
<feature type="transmembrane region" description="Helical" evidence="9">
    <location>
        <begin position="429"/>
        <end position="446"/>
    </location>
</feature>
<accession>A0A846WGX4</accession>
<feature type="transmembrane region" description="Helical" evidence="9">
    <location>
        <begin position="212"/>
        <end position="231"/>
    </location>
</feature>
<evidence type="ECO:0000256" key="1">
    <source>
        <dbReference type="ARBA" id="ARBA00004651"/>
    </source>
</evidence>
<protein>
    <submittedName>
        <fullName evidence="10">Amino acid permease</fullName>
    </submittedName>
</protein>
<dbReference type="PANTHER" id="PTHR42770:SF4">
    <property type="entry name" value="ARGININE_ORNITHINE ANTIPORTER-RELATED"/>
    <property type="match status" value="1"/>
</dbReference>
<dbReference type="AlphaFoldDB" id="A0A846WGX4"/>
<proteinExistence type="inferred from homology"/>
<keyword evidence="8 9" id="KW-0472">Membrane</keyword>
<organism evidence="10 11">
    <name type="scientific">Gordonia polyisoprenivorans</name>
    <dbReference type="NCBI Taxonomy" id="84595"/>
    <lineage>
        <taxon>Bacteria</taxon>
        <taxon>Bacillati</taxon>
        <taxon>Actinomycetota</taxon>
        <taxon>Actinomycetes</taxon>
        <taxon>Mycobacteriales</taxon>
        <taxon>Gordoniaceae</taxon>
        <taxon>Gordonia</taxon>
    </lineage>
</organism>
<dbReference type="PANTHER" id="PTHR42770">
    <property type="entry name" value="AMINO ACID TRANSPORTER-RELATED"/>
    <property type="match status" value="1"/>
</dbReference>
<name>A0A846WGX4_9ACTN</name>
<keyword evidence="7 9" id="KW-1133">Transmembrane helix</keyword>
<evidence type="ECO:0000256" key="3">
    <source>
        <dbReference type="ARBA" id="ARBA00022448"/>
    </source>
</evidence>
<evidence type="ECO:0000256" key="5">
    <source>
        <dbReference type="ARBA" id="ARBA00022692"/>
    </source>
</evidence>
<sequence>MSQNATGEHAGSEQAGKVNLPTLTAMVVGSMVGSGVFLLPRRFGTETGVFGAIIAWAIAGTGMLMLAFCFQRLATRKPDLDAGIYAYAKAGFGDYVGFASAFGFWASACAGNCSYWVLIMTTTSALFPGLGDGTTVAAVIVSSVCVWLFFLLISRGVQQAAIINRIATIAKIIPLVVFIVLALVMFDAGYFADNFWGGNGIDVGSLWDQVTGTMLITVFVFLGIEGASVYSRFARKREDVGKATVFGFLGVLGVFALVTLVSYGSMPQGELASIDQPSVASVLAHLVGDWGSIFIRIGVVVSVLGAYLAWTLMAAEILFIPARSKDMPAFLGRENKAGAPIWALVLASGLVQILLIVVLFVDDGLDFMLDLTSALALLPYLLAAAFMLKLTVTRETYESGRSRTPDMIIACVAVVYTAFLVWAAGLDKLLLSCILYAVGTVLYVLARREQRLRIFTRVEAMVFGVVLVGAIGGIIYLATGSEDIHEHPDHERHATYVEGADQPAH</sequence>
<dbReference type="InterPro" id="IPR002293">
    <property type="entry name" value="AA/rel_permease1"/>
</dbReference>
<dbReference type="PIRSF" id="PIRSF006060">
    <property type="entry name" value="AA_transporter"/>
    <property type="match status" value="1"/>
</dbReference>
<feature type="transmembrane region" description="Helical" evidence="9">
    <location>
        <begin position="293"/>
        <end position="320"/>
    </location>
</feature>